<dbReference type="GO" id="GO:0005886">
    <property type="term" value="C:plasma membrane"/>
    <property type="evidence" value="ECO:0007669"/>
    <property type="project" value="UniProtKB-SubCell"/>
</dbReference>
<evidence type="ECO:0000256" key="8">
    <source>
        <dbReference type="ARBA" id="ARBA00023288"/>
    </source>
</evidence>
<evidence type="ECO:0000256" key="4">
    <source>
        <dbReference type="ARBA" id="ARBA00022622"/>
    </source>
</evidence>
<evidence type="ECO:0000256" key="3">
    <source>
        <dbReference type="ARBA" id="ARBA00022475"/>
    </source>
</evidence>
<comment type="subcellular location">
    <subcellularLocation>
        <location evidence="2">Cell membrane</location>
        <topology evidence="2">Lipid-anchor</topology>
        <topology evidence="2">GPI-anchor</topology>
    </subcellularLocation>
</comment>
<evidence type="ECO:0000259" key="11">
    <source>
        <dbReference type="Pfam" id="PF13206"/>
    </source>
</evidence>
<dbReference type="EMBL" id="QSBY01000018">
    <property type="protein sequence ID" value="RHW66937.1"/>
    <property type="molecule type" value="Genomic_DNA"/>
</dbReference>
<sequence length="509" mass="55330">MYLVIALAIVFTTNSANAAGENGREFGDMCALYRLLIQPIAEPKLATSDGSTSQTITDELTTLKEKIVKLNLTVLEPQMEKVLRDKENYGTANKILAADSKVKDYFTGLSTDIVSLMIAQYPKTQTGDQADKDFITKFKLPLTEQKRQALRKAMKALTDKGLQTARSVETLATAITNSRIEARRALITALYGISFAEGVSQEVLGAESNFNDIPQPAKFPWGNNNDRDTTCAEADGKPAKAGNTLATDMVCLCVSDNSGNVDACGDADIGADAEISAGTAQAAAQKHFTALTTECKKQAETTPKLTATSLSTAIAGFYGQLGKNARTDTTAPIEATSQPHKRHNYYGIFVFKNSQAPTCRSATFTLTTQATGHCIDYTALLTKNKQIPWIAKLSEAETAMDKIKEEFHQASVFLTEMTGVTTQMESLLLIGDLFNQAKSSVPGTDKNTQLTTEEEIKCKAATNKTADQCKELDCDHDPAANKCKPKQTGTETSKEINHYQTPFHDHDRK</sequence>
<accession>A0A3L6KVL5</accession>
<feature type="domain" description="Trypanosome variant surface glycoprotein B-type N-terminal" evidence="11">
    <location>
        <begin position="6"/>
        <end position="417"/>
    </location>
</feature>
<evidence type="ECO:0000256" key="9">
    <source>
        <dbReference type="SAM" id="MobiDB-lite"/>
    </source>
</evidence>
<organism evidence="12 13">
    <name type="scientific">Trypanosoma brucei equiperdum</name>
    <dbReference type="NCBI Taxonomy" id="630700"/>
    <lineage>
        <taxon>Eukaryota</taxon>
        <taxon>Discoba</taxon>
        <taxon>Euglenozoa</taxon>
        <taxon>Kinetoplastea</taxon>
        <taxon>Metakinetoplastina</taxon>
        <taxon>Trypanosomatida</taxon>
        <taxon>Trypanosomatidae</taxon>
        <taxon>Trypanosoma</taxon>
    </lineage>
</organism>
<dbReference type="AlphaFoldDB" id="A0A3L6KVL5"/>
<evidence type="ECO:0000256" key="7">
    <source>
        <dbReference type="ARBA" id="ARBA00023180"/>
    </source>
</evidence>
<dbReference type="Pfam" id="PF13206">
    <property type="entry name" value="VSG_B"/>
    <property type="match status" value="1"/>
</dbReference>
<evidence type="ECO:0000256" key="6">
    <source>
        <dbReference type="ARBA" id="ARBA00023136"/>
    </source>
</evidence>
<reference evidence="12 13" key="1">
    <citation type="submission" date="2018-09" db="EMBL/GenBank/DDBJ databases">
        <title>whole genome sequence of T. equiperdum IVM-t1 strain.</title>
        <authorList>
            <person name="Suganuma K."/>
        </authorList>
    </citation>
    <scope>NUCLEOTIDE SEQUENCE [LARGE SCALE GENOMIC DNA]</scope>
    <source>
        <strain evidence="12 13">IVM-t1</strain>
    </source>
</reference>
<proteinExistence type="predicted"/>
<protein>
    <submittedName>
        <fullName evidence="12">Trypanosomal VSG domain containing protein</fullName>
    </submittedName>
</protein>
<evidence type="ECO:0000256" key="5">
    <source>
        <dbReference type="ARBA" id="ARBA00022729"/>
    </source>
</evidence>
<gene>
    <name evidence="12" type="ORF">DPX39_000073500</name>
</gene>
<dbReference type="GO" id="GO:0098552">
    <property type="term" value="C:side of membrane"/>
    <property type="evidence" value="ECO:0007669"/>
    <property type="project" value="UniProtKB-KW"/>
</dbReference>
<evidence type="ECO:0000313" key="12">
    <source>
        <dbReference type="EMBL" id="RHW66937.1"/>
    </source>
</evidence>
<dbReference type="InterPro" id="IPR025932">
    <property type="entry name" value="Trypano_VSG_B_N_dom"/>
</dbReference>
<name>A0A3L6KVL5_9TRYP</name>
<evidence type="ECO:0000313" key="13">
    <source>
        <dbReference type="Proteomes" id="UP000266743"/>
    </source>
</evidence>
<evidence type="ECO:0000256" key="10">
    <source>
        <dbReference type="SAM" id="SignalP"/>
    </source>
</evidence>
<comment type="caution">
    <text evidence="12">The sequence shown here is derived from an EMBL/GenBank/DDBJ whole genome shotgun (WGS) entry which is preliminary data.</text>
</comment>
<evidence type="ECO:0000256" key="2">
    <source>
        <dbReference type="ARBA" id="ARBA00004609"/>
    </source>
</evidence>
<feature type="region of interest" description="Disordered" evidence="9">
    <location>
        <begin position="475"/>
        <end position="509"/>
    </location>
</feature>
<keyword evidence="3" id="KW-1003">Cell membrane</keyword>
<feature type="signal peptide" evidence="10">
    <location>
        <begin position="1"/>
        <end position="18"/>
    </location>
</feature>
<keyword evidence="4" id="KW-0336">GPI-anchor</keyword>
<keyword evidence="7" id="KW-0325">Glycoprotein</keyword>
<evidence type="ECO:0000256" key="1">
    <source>
        <dbReference type="ARBA" id="ARBA00002523"/>
    </source>
</evidence>
<keyword evidence="8" id="KW-0449">Lipoprotein</keyword>
<keyword evidence="5 10" id="KW-0732">Signal</keyword>
<dbReference type="Proteomes" id="UP000266743">
    <property type="component" value="Unassembled WGS sequence"/>
</dbReference>
<keyword evidence="6" id="KW-0472">Membrane</keyword>
<comment type="function">
    <text evidence="1">VSG forms a coat on the surface of the parasite. The trypanosome evades the immune response of the host by expressing a series of antigenically distinct VSGs from an estimated 1000 VSG genes.</text>
</comment>
<feature type="compositionally biased region" description="Basic and acidic residues" evidence="9">
    <location>
        <begin position="492"/>
        <end position="509"/>
    </location>
</feature>
<feature type="chain" id="PRO_5018089276" evidence="10">
    <location>
        <begin position="19"/>
        <end position="509"/>
    </location>
</feature>